<sequence>MSNRPNFLIIIADDLGFSDVGCFGGEIQTPHLDALSRDGFRLVNYHTAAACSPTRAMVLSGTDAHLGGLGCLIEYKANPKGQKRWAGKAGYEGYLNHEVGVLPEILEDEDYHTILAGKWHLGMRKEHGPWARGFKKSFTMLPGCSNHYGWEPVLENGHSGMMMGGRPIHAEDGVHVKMEPNTNEDPEGFYSSDKYAGKMVEYLSQRTEEEKAKPFFGYLAFSAPHWPLQAPKEVMDKYRGRYDDGPYALRSRRLSKLVELGIIPADIVPHGVVAPEVSEWDGFGEYEKQCSVRAMEAYAAMVDQMDSNIGKVLDYLKSTGEYDNTMVVFMSDNGAEGAALEAIPVLGDKIKEAIHQYYDNSLDNIGAWNSFTWLGPLWAQASTAPSRLYKCFPSEGGILVPAIVKPANGTFPHHWTPGGVNRSFSTCMDLAPTFLDLAGIALPAAPSPAPGSRDCDDCNGAPVVSSKVIHRGKAVHGMKGFSWANYFGRNVRADNLVENGKPLSGEWAIYPSDRAVGWELHAQAALRKGEYKIVFLRNTHGGKAVMDDGDDTSGWELFNVSKDPGETVDLSDKEPEKRKELLRHWDEYVTECGLVWGPNALDAGLSKEEAPHLHDVDLELQKTWLQVPGGQRPNL</sequence>
<evidence type="ECO:0000256" key="1">
    <source>
        <dbReference type="ARBA" id="ARBA00008779"/>
    </source>
</evidence>
<dbReference type="Gene3D" id="3.40.720.10">
    <property type="entry name" value="Alkaline Phosphatase, subunit A"/>
    <property type="match status" value="1"/>
</dbReference>
<evidence type="ECO:0000313" key="3">
    <source>
        <dbReference type="EMBL" id="RSH92484.1"/>
    </source>
</evidence>
<proteinExistence type="inferred from homology"/>
<dbReference type="Proteomes" id="UP000279259">
    <property type="component" value="Unassembled WGS sequence"/>
</dbReference>
<dbReference type="SUPFAM" id="SSF53649">
    <property type="entry name" value="Alkaline phosphatase-like"/>
    <property type="match status" value="1"/>
</dbReference>
<dbReference type="InterPro" id="IPR017850">
    <property type="entry name" value="Alkaline_phosphatase_core_sf"/>
</dbReference>
<comment type="similarity">
    <text evidence="1">Belongs to the sulfatase family.</text>
</comment>
<keyword evidence="4" id="KW-1185">Reference proteome</keyword>
<dbReference type="InterPro" id="IPR050738">
    <property type="entry name" value="Sulfatase"/>
</dbReference>
<name>A0A427YN00_9TREE</name>
<evidence type="ECO:0000313" key="4">
    <source>
        <dbReference type="Proteomes" id="UP000279259"/>
    </source>
</evidence>
<evidence type="ECO:0000259" key="2">
    <source>
        <dbReference type="Pfam" id="PF00884"/>
    </source>
</evidence>
<dbReference type="InterPro" id="IPR000917">
    <property type="entry name" value="Sulfatase_N"/>
</dbReference>
<dbReference type="CDD" id="cd16025">
    <property type="entry name" value="PAS_like"/>
    <property type="match status" value="1"/>
</dbReference>
<dbReference type="STRING" id="1890683.A0A427YN00"/>
<comment type="caution">
    <text evidence="3">The sequence shown here is derived from an EMBL/GenBank/DDBJ whole genome shotgun (WGS) entry which is preliminary data.</text>
</comment>
<organism evidence="3 4">
    <name type="scientific">Saitozyma podzolica</name>
    <dbReference type="NCBI Taxonomy" id="1890683"/>
    <lineage>
        <taxon>Eukaryota</taxon>
        <taxon>Fungi</taxon>
        <taxon>Dikarya</taxon>
        <taxon>Basidiomycota</taxon>
        <taxon>Agaricomycotina</taxon>
        <taxon>Tremellomycetes</taxon>
        <taxon>Tremellales</taxon>
        <taxon>Trimorphomycetaceae</taxon>
        <taxon>Saitozyma</taxon>
    </lineage>
</organism>
<feature type="domain" description="Sulfatase N-terminal" evidence="2">
    <location>
        <begin position="5"/>
        <end position="440"/>
    </location>
</feature>
<protein>
    <recommendedName>
        <fullName evidence="2">Sulfatase N-terminal domain-containing protein</fullName>
    </recommendedName>
</protein>
<dbReference type="OrthoDB" id="103349at2759"/>
<accession>A0A427YN00</accession>
<dbReference type="PANTHER" id="PTHR42693">
    <property type="entry name" value="ARYLSULFATASE FAMILY MEMBER"/>
    <property type="match status" value="1"/>
</dbReference>
<dbReference type="Gene3D" id="3.30.1120.10">
    <property type="match status" value="1"/>
</dbReference>
<gene>
    <name evidence="3" type="ORF">EHS25_008900</name>
</gene>
<dbReference type="Pfam" id="PF00884">
    <property type="entry name" value="Sulfatase"/>
    <property type="match status" value="1"/>
</dbReference>
<dbReference type="EMBL" id="RSCD01000006">
    <property type="protein sequence ID" value="RSH92484.1"/>
    <property type="molecule type" value="Genomic_DNA"/>
</dbReference>
<dbReference type="PANTHER" id="PTHR42693:SF33">
    <property type="entry name" value="ARYLSULFATASE"/>
    <property type="match status" value="1"/>
</dbReference>
<dbReference type="GO" id="GO:0004065">
    <property type="term" value="F:arylsulfatase activity"/>
    <property type="evidence" value="ECO:0007669"/>
    <property type="project" value="TreeGrafter"/>
</dbReference>
<reference evidence="3 4" key="1">
    <citation type="submission" date="2018-11" db="EMBL/GenBank/DDBJ databases">
        <title>Genome sequence of Saitozyma podzolica DSM 27192.</title>
        <authorList>
            <person name="Aliyu H."/>
            <person name="Gorte O."/>
            <person name="Ochsenreither K."/>
        </authorList>
    </citation>
    <scope>NUCLEOTIDE SEQUENCE [LARGE SCALE GENOMIC DNA]</scope>
    <source>
        <strain evidence="3 4">DSM 27192</strain>
    </source>
</reference>
<dbReference type="AlphaFoldDB" id="A0A427YN00"/>